<organism evidence="1 2">
    <name type="scientific">Nitrobacter winogradskyi</name>
    <name type="common">Nitrobacter agilis</name>
    <dbReference type="NCBI Taxonomy" id="913"/>
    <lineage>
        <taxon>Bacteria</taxon>
        <taxon>Pseudomonadati</taxon>
        <taxon>Pseudomonadota</taxon>
        <taxon>Alphaproteobacteria</taxon>
        <taxon>Hyphomicrobiales</taxon>
        <taxon>Nitrobacteraceae</taxon>
        <taxon>Nitrobacter</taxon>
    </lineage>
</organism>
<sequence>MSFSFHFIARSRPHALKKLDRITHVPEAVRSFVILAINAMPDVDDARVIEVRASGQLKPADATYSADSASALIEVRSIAATD</sequence>
<dbReference type="AlphaFoldDB" id="A0A4Y3W5H6"/>
<name>A0A4Y3W5H6_NITWI</name>
<proteinExistence type="predicted"/>
<dbReference type="RefSeq" id="WP_141381858.1">
    <property type="nucleotide sequence ID" value="NZ_BJNF01000002.1"/>
</dbReference>
<dbReference type="EMBL" id="BJNF01000002">
    <property type="protein sequence ID" value="GEC14287.1"/>
    <property type="molecule type" value="Genomic_DNA"/>
</dbReference>
<gene>
    <name evidence="1" type="ORF">NWI01_01790</name>
</gene>
<comment type="caution">
    <text evidence="1">The sequence shown here is derived from an EMBL/GenBank/DDBJ whole genome shotgun (WGS) entry which is preliminary data.</text>
</comment>
<evidence type="ECO:0000313" key="1">
    <source>
        <dbReference type="EMBL" id="GEC14287.1"/>
    </source>
</evidence>
<dbReference type="Proteomes" id="UP000318825">
    <property type="component" value="Unassembled WGS sequence"/>
</dbReference>
<evidence type="ECO:0000313" key="2">
    <source>
        <dbReference type="Proteomes" id="UP000318825"/>
    </source>
</evidence>
<reference evidence="1 2" key="1">
    <citation type="submission" date="2019-06" db="EMBL/GenBank/DDBJ databases">
        <title>Whole genome shotgun sequence of Nitrobacter winogradskyi NBRC 14297.</title>
        <authorList>
            <person name="Hosoyama A."/>
            <person name="Uohara A."/>
            <person name="Ohji S."/>
            <person name="Ichikawa N."/>
        </authorList>
    </citation>
    <scope>NUCLEOTIDE SEQUENCE [LARGE SCALE GENOMIC DNA]</scope>
    <source>
        <strain evidence="1 2">NBRC 14297</strain>
    </source>
</reference>
<protein>
    <submittedName>
        <fullName evidence="1">Uncharacterized protein</fullName>
    </submittedName>
</protein>
<accession>A0A4Y3W5H6</accession>